<proteinExistence type="predicted"/>
<accession>A0A542CV06</accession>
<protein>
    <submittedName>
        <fullName evidence="1">Uncharacterized protein</fullName>
    </submittedName>
</protein>
<dbReference type="Proteomes" id="UP000320876">
    <property type="component" value="Unassembled WGS sequence"/>
</dbReference>
<gene>
    <name evidence="1" type="ORF">FB471_6824</name>
</gene>
<reference evidence="1 2" key="1">
    <citation type="submission" date="2019-06" db="EMBL/GenBank/DDBJ databases">
        <title>Sequencing the genomes of 1000 actinobacteria strains.</title>
        <authorList>
            <person name="Klenk H.-P."/>
        </authorList>
    </citation>
    <scope>NUCLEOTIDE SEQUENCE [LARGE SCALE GENOMIC DNA]</scope>
    <source>
        <strain evidence="1 2">DSM 45679</strain>
    </source>
</reference>
<dbReference type="AlphaFoldDB" id="A0A542CV06"/>
<organism evidence="1 2">
    <name type="scientific">Amycolatopsis cihanbeyliensis</name>
    <dbReference type="NCBI Taxonomy" id="1128664"/>
    <lineage>
        <taxon>Bacteria</taxon>
        <taxon>Bacillati</taxon>
        <taxon>Actinomycetota</taxon>
        <taxon>Actinomycetes</taxon>
        <taxon>Pseudonocardiales</taxon>
        <taxon>Pseudonocardiaceae</taxon>
        <taxon>Amycolatopsis</taxon>
    </lineage>
</organism>
<evidence type="ECO:0000313" key="2">
    <source>
        <dbReference type="Proteomes" id="UP000320876"/>
    </source>
</evidence>
<dbReference type="EMBL" id="VFML01000002">
    <property type="protein sequence ID" value="TQI94652.1"/>
    <property type="molecule type" value="Genomic_DNA"/>
</dbReference>
<evidence type="ECO:0000313" key="1">
    <source>
        <dbReference type="EMBL" id="TQI94652.1"/>
    </source>
</evidence>
<name>A0A542CV06_AMYCI</name>
<dbReference type="RefSeq" id="WP_142003856.1">
    <property type="nucleotide sequence ID" value="NZ_VFML01000002.1"/>
</dbReference>
<comment type="caution">
    <text evidence="1">The sequence shown here is derived from an EMBL/GenBank/DDBJ whole genome shotgun (WGS) entry which is preliminary data.</text>
</comment>
<keyword evidence="2" id="KW-1185">Reference proteome</keyword>
<sequence length="78" mass="8373">MRPTNGGLCTDTCMYVDEQSTFELDTAGNEAQVTIAGQHGDTSCLILAWGAVERLTPLFEQAAQHIPQQTTTSTSPDT</sequence>